<feature type="binding site" evidence="10">
    <location>
        <position position="70"/>
    </location>
    <ligand>
        <name>Fe cation</name>
        <dbReference type="ChEBI" id="CHEBI:24875"/>
        <label>1</label>
    </ligand>
</feature>
<feature type="binding site" evidence="10">
    <location>
        <position position="104"/>
    </location>
    <ligand>
        <name>Fe cation</name>
        <dbReference type="ChEBI" id="CHEBI:24875"/>
        <label>1</label>
    </ligand>
</feature>
<organism evidence="11 12">
    <name type="scientific">Aerococcus agrisoli</name>
    <dbReference type="NCBI Taxonomy" id="2487350"/>
    <lineage>
        <taxon>Bacteria</taxon>
        <taxon>Bacillati</taxon>
        <taxon>Bacillota</taxon>
        <taxon>Bacilli</taxon>
        <taxon>Lactobacillales</taxon>
        <taxon>Aerococcaceae</taxon>
        <taxon>Aerococcus</taxon>
    </lineage>
</organism>
<keyword evidence="12" id="KW-1185">Reference proteome</keyword>
<dbReference type="PANTHER" id="PTHR23409">
    <property type="entry name" value="RIBONUCLEOSIDE-DIPHOSPHATE REDUCTASE SMALL CHAIN"/>
    <property type="match status" value="1"/>
</dbReference>
<dbReference type="GO" id="GO:0009263">
    <property type="term" value="P:deoxyribonucleotide biosynthetic process"/>
    <property type="evidence" value="ECO:0007669"/>
    <property type="project" value="UniProtKB-KW"/>
</dbReference>
<dbReference type="UniPathway" id="UPA00326"/>
<evidence type="ECO:0000256" key="10">
    <source>
        <dbReference type="PIRSR" id="PIRSR000355-2"/>
    </source>
</evidence>
<keyword evidence="4 8" id="KW-0560">Oxidoreductase</keyword>
<comment type="catalytic activity">
    <reaction evidence="7 8">
        <text>a 2'-deoxyribonucleoside 5'-diphosphate + [thioredoxin]-disulfide + H2O = a ribonucleoside 5'-diphosphate + [thioredoxin]-dithiol</text>
        <dbReference type="Rhea" id="RHEA:23252"/>
        <dbReference type="Rhea" id="RHEA-COMP:10698"/>
        <dbReference type="Rhea" id="RHEA-COMP:10700"/>
        <dbReference type="ChEBI" id="CHEBI:15377"/>
        <dbReference type="ChEBI" id="CHEBI:29950"/>
        <dbReference type="ChEBI" id="CHEBI:50058"/>
        <dbReference type="ChEBI" id="CHEBI:57930"/>
        <dbReference type="ChEBI" id="CHEBI:73316"/>
        <dbReference type="EC" id="1.17.4.1"/>
    </reaction>
</comment>
<dbReference type="AlphaFoldDB" id="A0A3N4GEB4"/>
<dbReference type="NCBIfam" id="NF007183">
    <property type="entry name" value="PRK09614.1-2"/>
    <property type="match status" value="1"/>
</dbReference>
<name>A0A3N4GEB4_9LACT</name>
<comment type="function">
    <text evidence="8">Provides the precursors necessary for DNA synthesis. Catalyzes the biosynthesis of deoxyribonucleotides from the corresponding ribonucleotides.</text>
</comment>
<dbReference type="CDD" id="cd01049">
    <property type="entry name" value="RNRR2"/>
    <property type="match status" value="1"/>
</dbReference>
<comment type="similarity">
    <text evidence="1 8">Belongs to the ribonucleoside diphosphate reductase small chain family.</text>
</comment>
<feature type="binding site" evidence="10">
    <location>
        <position position="198"/>
    </location>
    <ligand>
        <name>Fe cation</name>
        <dbReference type="ChEBI" id="CHEBI:24875"/>
        <label>2</label>
    </ligand>
</feature>
<feature type="binding site" evidence="10">
    <location>
        <position position="101"/>
    </location>
    <ligand>
        <name>Fe cation</name>
        <dbReference type="ChEBI" id="CHEBI:24875"/>
        <label>1</label>
    </ligand>
</feature>
<dbReference type="GO" id="GO:0004748">
    <property type="term" value="F:ribonucleoside-diphosphate reductase activity, thioredoxin disulfide as acceptor"/>
    <property type="evidence" value="ECO:0007669"/>
    <property type="project" value="UniProtKB-EC"/>
</dbReference>
<comment type="caution">
    <text evidence="11">The sequence shown here is derived from an EMBL/GenBank/DDBJ whole genome shotgun (WGS) entry which is preliminary data.</text>
</comment>
<keyword evidence="3 8" id="KW-0479">Metal-binding</keyword>
<dbReference type="InterPro" id="IPR033909">
    <property type="entry name" value="RNR_small"/>
</dbReference>
<evidence type="ECO:0000256" key="6">
    <source>
        <dbReference type="ARBA" id="ARBA00023116"/>
    </source>
</evidence>
<accession>A0A3N4GEB4</accession>
<dbReference type="InterPro" id="IPR009078">
    <property type="entry name" value="Ferritin-like_SF"/>
</dbReference>
<evidence type="ECO:0000313" key="11">
    <source>
        <dbReference type="EMBL" id="RPA56940.1"/>
    </source>
</evidence>
<keyword evidence="5 8" id="KW-0408">Iron</keyword>
<evidence type="ECO:0000256" key="4">
    <source>
        <dbReference type="ARBA" id="ARBA00023002"/>
    </source>
</evidence>
<keyword evidence="6 8" id="KW-0215">Deoxyribonucleotide synthesis</keyword>
<dbReference type="PIRSF" id="PIRSF000355">
    <property type="entry name" value="NrdB"/>
    <property type="match status" value="1"/>
</dbReference>
<dbReference type="InterPro" id="IPR026494">
    <property type="entry name" value="RNR_NrdF-like"/>
</dbReference>
<evidence type="ECO:0000256" key="7">
    <source>
        <dbReference type="ARBA" id="ARBA00047754"/>
    </source>
</evidence>
<protein>
    <recommendedName>
        <fullName evidence="8">Ribonucleoside-diphosphate reductase subunit beta</fullName>
        <ecNumber evidence="8">1.17.4.1</ecNumber>
    </recommendedName>
</protein>
<evidence type="ECO:0000256" key="1">
    <source>
        <dbReference type="ARBA" id="ARBA00009303"/>
    </source>
</evidence>
<dbReference type="SUPFAM" id="SSF47240">
    <property type="entry name" value="Ferritin-like"/>
    <property type="match status" value="1"/>
</dbReference>
<dbReference type="Gene3D" id="1.10.620.20">
    <property type="entry name" value="Ribonucleotide Reductase, subunit A"/>
    <property type="match status" value="1"/>
</dbReference>
<evidence type="ECO:0000313" key="12">
    <source>
        <dbReference type="Proteomes" id="UP000273977"/>
    </source>
</evidence>
<dbReference type="Proteomes" id="UP000273977">
    <property type="component" value="Unassembled WGS sequence"/>
</dbReference>
<comment type="subunit">
    <text evidence="2">Tetramer of two alpha and two beta subunits.</text>
</comment>
<feature type="active site" evidence="9">
    <location>
        <position position="108"/>
    </location>
</feature>
<dbReference type="RefSeq" id="WP_123781143.1">
    <property type="nucleotide sequence ID" value="NZ_RKMG01000035.1"/>
</dbReference>
<dbReference type="EMBL" id="RKMG01000035">
    <property type="protein sequence ID" value="RPA56940.1"/>
    <property type="molecule type" value="Genomic_DNA"/>
</dbReference>
<dbReference type="NCBIfam" id="NF007185">
    <property type="entry name" value="PRK09614.1-4"/>
    <property type="match status" value="1"/>
</dbReference>
<dbReference type="OrthoDB" id="9766544at2"/>
<dbReference type="InterPro" id="IPR000358">
    <property type="entry name" value="RNR_small_fam"/>
</dbReference>
<sequence length="323" mass="37541">MTSFNEHPYIAINWNDIEDMIDKLTWEKLTEQFWLDTRIPLSNDLDTWRTLTNIEKDMIGKVFGGLTLLDTLQSQDGIQSLKAAIRTQHEEAVYNNIQFMESVHAKSYSSIFSTLNTPKEIDKIFAWTRENEYIQHKANRIHDIYETGSDLEKKVASVFLESFLFYSGFYAPLWYLGNGKMPNVAEIIKLIIRDESVHGTYIGYKFQIAYNQLPSQEQEDIKNWAFNLLFELYENETKYTEFIYDDLGWTEDVKVFLRYNANKALQNLGFDPLFPDTADDVDPIVMNGISTGTSNHDFFSQVGNGYLLGEVEAMSDDDYSKWD</sequence>
<dbReference type="EC" id="1.17.4.1" evidence="8"/>
<dbReference type="GO" id="GO:0005971">
    <property type="term" value="C:ribonucleoside-diphosphate reductase complex"/>
    <property type="evidence" value="ECO:0007669"/>
    <property type="project" value="InterPro"/>
</dbReference>
<feature type="binding site" evidence="10">
    <location>
        <position position="161"/>
    </location>
    <ligand>
        <name>Fe cation</name>
        <dbReference type="ChEBI" id="CHEBI:24875"/>
        <label>2</label>
    </ligand>
</feature>
<dbReference type="NCBIfam" id="TIGR04171">
    <property type="entry name" value="RNR_1b_NrdF"/>
    <property type="match status" value="1"/>
</dbReference>
<proteinExistence type="inferred from homology"/>
<evidence type="ECO:0000256" key="3">
    <source>
        <dbReference type="ARBA" id="ARBA00022723"/>
    </source>
</evidence>
<dbReference type="PANTHER" id="PTHR23409:SF18">
    <property type="entry name" value="RIBONUCLEOSIDE-DIPHOSPHATE REDUCTASE SUBUNIT M2"/>
    <property type="match status" value="1"/>
</dbReference>
<evidence type="ECO:0000256" key="8">
    <source>
        <dbReference type="PIRNR" id="PIRNR000355"/>
    </source>
</evidence>
<gene>
    <name evidence="11" type="primary">nrdF</name>
    <name evidence="11" type="ORF">EF384_08555</name>
</gene>
<reference evidence="11 12" key="1">
    <citation type="submission" date="2018-11" db="EMBL/GenBank/DDBJ databases">
        <title>Aerococcus sp. SJQ22, whole genome shotgun sequence.</title>
        <authorList>
            <person name="Sun L."/>
            <person name="Gao X."/>
            <person name="Chen W."/>
            <person name="Huang K."/>
        </authorList>
    </citation>
    <scope>NUCLEOTIDE SEQUENCE [LARGE SCALE GENOMIC DNA]</scope>
    <source>
        <strain evidence="11 12">SJQ22</strain>
    </source>
</reference>
<dbReference type="Pfam" id="PF00268">
    <property type="entry name" value="Ribonuc_red_sm"/>
    <property type="match status" value="1"/>
</dbReference>
<evidence type="ECO:0000256" key="9">
    <source>
        <dbReference type="PIRSR" id="PIRSR000355-1"/>
    </source>
</evidence>
<feature type="binding site" evidence="10">
    <location>
        <position position="195"/>
    </location>
    <ligand>
        <name>Fe cation</name>
        <dbReference type="ChEBI" id="CHEBI:24875"/>
        <label>2</label>
    </ligand>
</feature>
<evidence type="ECO:0000256" key="2">
    <source>
        <dbReference type="ARBA" id="ARBA00011209"/>
    </source>
</evidence>
<dbReference type="GO" id="GO:0046872">
    <property type="term" value="F:metal ion binding"/>
    <property type="evidence" value="ECO:0007669"/>
    <property type="project" value="UniProtKB-KW"/>
</dbReference>
<comment type="cofactor">
    <cofactor evidence="8 10">
        <name>Fe cation</name>
        <dbReference type="ChEBI" id="CHEBI:24875"/>
    </cofactor>
    <text evidence="8 10">Binds 2 iron ions per subunit.</text>
</comment>
<dbReference type="InterPro" id="IPR012348">
    <property type="entry name" value="RNR-like"/>
</dbReference>
<evidence type="ECO:0000256" key="5">
    <source>
        <dbReference type="ARBA" id="ARBA00023004"/>
    </source>
</evidence>